<keyword evidence="6" id="KW-1185">Reference proteome</keyword>
<feature type="domain" description="KOW" evidence="4">
    <location>
        <begin position="128"/>
        <end position="155"/>
    </location>
</feature>
<accession>A0ABR7M8I9</accession>
<keyword evidence="3" id="KW-0804">Transcription</keyword>
<evidence type="ECO:0000313" key="5">
    <source>
        <dbReference type="EMBL" id="MBC6491035.1"/>
    </source>
</evidence>
<keyword evidence="2" id="KW-0805">Transcription regulation</keyword>
<evidence type="ECO:0000259" key="4">
    <source>
        <dbReference type="SMART" id="SM00739"/>
    </source>
</evidence>
<dbReference type="EMBL" id="MBUA01000012">
    <property type="protein sequence ID" value="MBC6491035.1"/>
    <property type="molecule type" value="Genomic_DNA"/>
</dbReference>
<dbReference type="InterPro" id="IPR006645">
    <property type="entry name" value="NGN-like_dom"/>
</dbReference>
<name>A0ABR7M8I9_9BACT</name>
<evidence type="ECO:0000256" key="3">
    <source>
        <dbReference type="ARBA" id="ARBA00023163"/>
    </source>
</evidence>
<dbReference type="Proteomes" id="UP000765802">
    <property type="component" value="Unassembled WGS sequence"/>
</dbReference>
<evidence type="ECO:0000313" key="6">
    <source>
        <dbReference type="Proteomes" id="UP000765802"/>
    </source>
</evidence>
<evidence type="ECO:0000256" key="1">
    <source>
        <dbReference type="ARBA" id="ARBA00022814"/>
    </source>
</evidence>
<dbReference type="Pfam" id="PF02357">
    <property type="entry name" value="NusG"/>
    <property type="match status" value="1"/>
</dbReference>
<dbReference type="SUPFAM" id="SSF82679">
    <property type="entry name" value="N-utilization substance G protein NusG, N-terminal domain"/>
    <property type="match status" value="1"/>
</dbReference>
<reference evidence="5 6" key="1">
    <citation type="submission" date="2016-07" db="EMBL/GenBank/DDBJ databases">
        <title>Genome analysis of Flavihumibacter stibioxidans YS-17.</title>
        <authorList>
            <person name="Shi K."/>
            <person name="Han Y."/>
            <person name="Wang G."/>
        </authorList>
    </citation>
    <scope>NUCLEOTIDE SEQUENCE [LARGE SCALE GENOMIC DNA]</scope>
    <source>
        <strain evidence="5 6">YS-17</strain>
    </source>
</reference>
<proteinExistence type="predicted"/>
<dbReference type="SMART" id="SM00739">
    <property type="entry name" value="KOW"/>
    <property type="match status" value="1"/>
</dbReference>
<dbReference type="NCBIfam" id="NF033644">
    <property type="entry name" value="antiterm_UpxY"/>
    <property type="match status" value="1"/>
</dbReference>
<dbReference type="PANTHER" id="PTHR30265">
    <property type="entry name" value="RHO-INTERACTING TRANSCRIPTION TERMINATION FACTOR NUSG"/>
    <property type="match status" value="1"/>
</dbReference>
<dbReference type="InterPro" id="IPR036735">
    <property type="entry name" value="NGN_dom_sf"/>
</dbReference>
<evidence type="ECO:0000256" key="2">
    <source>
        <dbReference type="ARBA" id="ARBA00023015"/>
    </source>
</evidence>
<gene>
    <name evidence="5" type="ORF">BC349_08335</name>
</gene>
<comment type="caution">
    <text evidence="5">The sequence shown here is derived from an EMBL/GenBank/DDBJ whole genome shotgun (WGS) entry which is preliminary data.</text>
</comment>
<dbReference type="Gene3D" id="3.30.70.940">
    <property type="entry name" value="NusG, N-terminal domain"/>
    <property type="match status" value="1"/>
</dbReference>
<organism evidence="5 6">
    <name type="scientific">Flavihumibacter stibioxidans</name>
    <dbReference type="NCBI Taxonomy" id="1834163"/>
    <lineage>
        <taxon>Bacteria</taxon>
        <taxon>Pseudomonadati</taxon>
        <taxon>Bacteroidota</taxon>
        <taxon>Chitinophagia</taxon>
        <taxon>Chitinophagales</taxon>
        <taxon>Chitinophagaceae</taxon>
        <taxon>Flavihumibacter</taxon>
    </lineage>
</organism>
<sequence length="181" mass="21197">MPSKEPLKPFVVSTELKPKTWYALYTKPRWEKKVHELMLRRGVESYCPLNKVRRKWSDRYKVIEEPLFKSYLFVHIAENQKTEVRYVDGVVNYVYWLGKPAKLKAEEIARIKRFLGEHTDVKVIQVLEPKPGDKVIITSGAFMENEGTILSADKKWVEVRIDSLGFKLVAQMEKEKVIVKS</sequence>
<protein>
    <submittedName>
        <fullName evidence="5">Antitermination protein NusG</fullName>
    </submittedName>
</protein>
<dbReference type="PANTHER" id="PTHR30265:SF4">
    <property type="entry name" value="KOW MOTIF FAMILY PROTEIN, EXPRESSED"/>
    <property type="match status" value="1"/>
</dbReference>
<keyword evidence="1" id="KW-0889">Transcription antitermination</keyword>
<dbReference type="InterPro" id="IPR005824">
    <property type="entry name" value="KOW"/>
</dbReference>
<dbReference type="InterPro" id="IPR043425">
    <property type="entry name" value="NusG-like"/>
</dbReference>
<dbReference type="CDD" id="cd09895">
    <property type="entry name" value="NGN_SP_UpxY"/>
    <property type="match status" value="1"/>
</dbReference>